<keyword evidence="1" id="KW-0805">Transcription regulation</keyword>
<dbReference type="Proteomes" id="UP001266305">
    <property type="component" value="Unassembled WGS sequence"/>
</dbReference>
<evidence type="ECO:0000256" key="1">
    <source>
        <dbReference type="ARBA" id="ARBA00023015"/>
    </source>
</evidence>
<evidence type="ECO:0000256" key="4">
    <source>
        <dbReference type="SAM" id="MobiDB-lite"/>
    </source>
</evidence>
<evidence type="ECO:0000256" key="2">
    <source>
        <dbReference type="ARBA" id="ARBA00023163"/>
    </source>
</evidence>
<sequence>MEGLQSIQFRSTVVGVQDCASLVKAFPPQQLALLTDSGTTSGPPHPKGNPRTKFHQNGTEQVSQTVPKRKMVFYCGRSLRSTESKRTQRGREWDSHVMPPCVSVLQLVNDLLEFCFYTFRESQALKVEFPAMLVEIISDQLPKVESGNAKPLYFHRK</sequence>
<feature type="region of interest" description="Disordered" evidence="4">
    <location>
        <begin position="34"/>
        <end position="64"/>
    </location>
</feature>
<dbReference type="SUPFAM" id="SSF48508">
    <property type="entry name" value="Nuclear receptor ligand-binding domain"/>
    <property type="match status" value="1"/>
</dbReference>
<accession>A0ABQ9W5H0</accession>
<protein>
    <submittedName>
        <fullName evidence="5">Uncharacterized protein</fullName>
    </submittedName>
</protein>
<dbReference type="EMBL" id="JASSZA010000003">
    <property type="protein sequence ID" value="KAK2116304.1"/>
    <property type="molecule type" value="Genomic_DNA"/>
</dbReference>
<dbReference type="InterPro" id="IPR035500">
    <property type="entry name" value="NHR-like_dom_sf"/>
</dbReference>
<evidence type="ECO:0000313" key="6">
    <source>
        <dbReference type="Proteomes" id="UP001266305"/>
    </source>
</evidence>
<name>A0ABQ9W5H0_SAGOE</name>
<proteinExistence type="predicted"/>
<feature type="compositionally biased region" description="Polar residues" evidence="4">
    <location>
        <begin position="55"/>
        <end position="64"/>
    </location>
</feature>
<evidence type="ECO:0000313" key="5">
    <source>
        <dbReference type="EMBL" id="KAK2116304.1"/>
    </source>
</evidence>
<keyword evidence="6" id="KW-1185">Reference proteome</keyword>
<keyword evidence="2" id="KW-0804">Transcription</keyword>
<gene>
    <name evidence="5" type="ORF">P7K49_006930</name>
</gene>
<organism evidence="5 6">
    <name type="scientific">Saguinus oedipus</name>
    <name type="common">Cotton-top tamarin</name>
    <name type="synonym">Oedipomidas oedipus</name>
    <dbReference type="NCBI Taxonomy" id="9490"/>
    <lineage>
        <taxon>Eukaryota</taxon>
        <taxon>Metazoa</taxon>
        <taxon>Chordata</taxon>
        <taxon>Craniata</taxon>
        <taxon>Vertebrata</taxon>
        <taxon>Euteleostomi</taxon>
        <taxon>Mammalia</taxon>
        <taxon>Eutheria</taxon>
        <taxon>Euarchontoglires</taxon>
        <taxon>Primates</taxon>
        <taxon>Haplorrhini</taxon>
        <taxon>Platyrrhini</taxon>
        <taxon>Cebidae</taxon>
        <taxon>Callitrichinae</taxon>
        <taxon>Saguinus</taxon>
    </lineage>
</organism>
<reference evidence="5 6" key="1">
    <citation type="submission" date="2023-05" db="EMBL/GenBank/DDBJ databases">
        <title>B98-5 Cell Line De Novo Hybrid Assembly: An Optical Mapping Approach.</title>
        <authorList>
            <person name="Kananen K."/>
            <person name="Auerbach J.A."/>
            <person name="Kautto E."/>
            <person name="Blachly J.S."/>
        </authorList>
    </citation>
    <scope>NUCLEOTIDE SEQUENCE [LARGE SCALE GENOMIC DNA]</scope>
    <source>
        <strain evidence="5">B95-8</strain>
        <tissue evidence="5">Cell line</tissue>
    </source>
</reference>
<comment type="caution">
    <text evidence="5">The sequence shown here is derived from an EMBL/GenBank/DDBJ whole genome shotgun (WGS) entry which is preliminary data.</text>
</comment>
<evidence type="ECO:0000256" key="3">
    <source>
        <dbReference type="ARBA" id="ARBA00023170"/>
    </source>
</evidence>
<dbReference type="Gene3D" id="1.10.565.10">
    <property type="entry name" value="Retinoid X Receptor"/>
    <property type="match status" value="1"/>
</dbReference>
<keyword evidence="3" id="KW-0675">Receptor</keyword>